<reference evidence="4" key="3">
    <citation type="submission" date="2016-06" db="UniProtKB">
        <authorList>
            <consortium name="WormBaseParasite"/>
        </authorList>
    </citation>
    <scope>IDENTIFICATION</scope>
</reference>
<dbReference type="InterPro" id="IPR011129">
    <property type="entry name" value="CSD"/>
</dbReference>
<evidence type="ECO:0000313" key="3">
    <source>
        <dbReference type="Proteomes" id="UP000050741"/>
    </source>
</evidence>
<feature type="region of interest" description="Disordered" evidence="1">
    <location>
        <begin position="135"/>
        <end position="167"/>
    </location>
</feature>
<dbReference type="Gene3D" id="2.40.50.140">
    <property type="entry name" value="Nucleic acid-binding proteins"/>
    <property type="match status" value="1"/>
</dbReference>
<dbReference type="InterPro" id="IPR019844">
    <property type="entry name" value="CSD_CS"/>
</dbReference>
<dbReference type="GO" id="GO:0003676">
    <property type="term" value="F:nucleic acid binding"/>
    <property type="evidence" value="ECO:0007669"/>
    <property type="project" value="InterPro"/>
</dbReference>
<evidence type="ECO:0000256" key="1">
    <source>
        <dbReference type="SAM" id="MobiDB-lite"/>
    </source>
</evidence>
<feature type="domain" description="CSD" evidence="2">
    <location>
        <begin position="27"/>
        <end position="98"/>
    </location>
</feature>
<organism evidence="3 4">
    <name type="scientific">Globodera pallida</name>
    <name type="common">Potato cyst nematode worm</name>
    <name type="synonym">Heterodera pallida</name>
    <dbReference type="NCBI Taxonomy" id="36090"/>
    <lineage>
        <taxon>Eukaryota</taxon>
        <taxon>Metazoa</taxon>
        <taxon>Ecdysozoa</taxon>
        <taxon>Nematoda</taxon>
        <taxon>Chromadorea</taxon>
        <taxon>Rhabditida</taxon>
        <taxon>Tylenchina</taxon>
        <taxon>Tylenchomorpha</taxon>
        <taxon>Tylenchoidea</taxon>
        <taxon>Heteroderidae</taxon>
        <taxon>Heteroderinae</taxon>
        <taxon>Globodera</taxon>
    </lineage>
</organism>
<accession>A0A183C245</accession>
<sequence>MSTDQQLQAVENDVKPESDFPVVLKRGVQGRVKWYSPEDAYGFIQRFDNNEDIFVHGSSVVRFNVRNKSQHPVLSIQQEVEFDVIKVRKGLEARCVSGPGGRLVGRFIVPRHGMSDAQILKPGGVRRAIGGGVRPIRQRSDSDVSEKGRKECNKMAAVEDSDDNTETAVAMVEDEDEQETD</sequence>
<dbReference type="AlphaFoldDB" id="A0A183C245"/>
<reference evidence="3" key="1">
    <citation type="submission" date="2013-12" db="EMBL/GenBank/DDBJ databases">
        <authorList>
            <person name="Aslett M."/>
        </authorList>
    </citation>
    <scope>NUCLEOTIDE SEQUENCE [LARGE SCALE GENOMIC DNA]</scope>
    <source>
        <strain evidence="3">Lindley</strain>
    </source>
</reference>
<dbReference type="InterPro" id="IPR002059">
    <property type="entry name" value="CSP_DNA-bd"/>
</dbReference>
<reference evidence="3" key="2">
    <citation type="submission" date="2014-05" db="EMBL/GenBank/DDBJ databases">
        <title>The genome and life-stage specific transcriptomes of Globodera pallida elucidate key aspects of plant parasitism by a cyst nematode.</title>
        <authorList>
            <person name="Cotton J.A."/>
            <person name="Lilley C.J."/>
            <person name="Jones L.M."/>
            <person name="Kikuchi T."/>
            <person name="Reid A.J."/>
            <person name="Thorpe P."/>
            <person name="Tsai I.J."/>
            <person name="Beasley H."/>
            <person name="Blok V."/>
            <person name="Cock P.J.A."/>
            <person name="Van den Akker S.E."/>
            <person name="Holroyd N."/>
            <person name="Hunt M."/>
            <person name="Mantelin S."/>
            <person name="Naghra H."/>
            <person name="Pain A."/>
            <person name="Palomares-Rius J.E."/>
            <person name="Zarowiecki M."/>
            <person name="Berriman M."/>
            <person name="Jones J.T."/>
            <person name="Urwin P.E."/>
        </authorList>
    </citation>
    <scope>NUCLEOTIDE SEQUENCE [LARGE SCALE GENOMIC DNA]</scope>
    <source>
        <strain evidence="3">Lindley</strain>
    </source>
</reference>
<dbReference type="PANTHER" id="PTHR11544">
    <property type="entry name" value="COLD SHOCK DOMAIN CONTAINING PROTEINS"/>
    <property type="match status" value="1"/>
</dbReference>
<dbReference type="Pfam" id="PF00313">
    <property type="entry name" value="CSD"/>
    <property type="match status" value="1"/>
</dbReference>
<dbReference type="SMART" id="SM00357">
    <property type="entry name" value="CSP"/>
    <property type="match status" value="1"/>
</dbReference>
<keyword evidence="3" id="KW-1185">Reference proteome</keyword>
<dbReference type="CDD" id="cd04458">
    <property type="entry name" value="CSP_CDS"/>
    <property type="match status" value="1"/>
</dbReference>
<feature type="compositionally biased region" description="Basic and acidic residues" evidence="1">
    <location>
        <begin position="138"/>
        <end position="153"/>
    </location>
</feature>
<dbReference type="SUPFAM" id="SSF50249">
    <property type="entry name" value="Nucleic acid-binding proteins"/>
    <property type="match status" value="1"/>
</dbReference>
<proteinExistence type="predicted"/>
<name>A0A183C245_GLOPA</name>
<dbReference type="PROSITE" id="PS51857">
    <property type="entry name" value="CSD_2"/>
    <property type="match status" value="1"/>
</dbReference>
<protein>
    <submittedName>
        <fullName evidence="4">CSD_1 domain-containing protein</fullName>
    </submittedName>
</protein>
<dbReference type="InterPro" id="IPR012340">
    <property type="entry name" value="NA-bd_OB-fold"/>
</dbReference>
<dbReference type="PROSITE" id="PS00352">
    <property type="entry name" value="CSD_1"/>
    <property type="match status" value="1"/>
</dbReference>
<dbReference type="InterPro" id="IPR050181">
    <property type="entry name" value="Cold_shock_domain"/>
</dbReference>
<evidence type="ECO:0000313" key="4">
    <source>
        <dbReference type="WBParaSite" id="GPLIN_000693900"/>
    </source>
</evidence>
<dbReference type="WBParaSite" id="GPLIN_000693900">
    <property type="protein sequence ID" value="GPLIN_000693900"/>
    <property type="gene ID" value="GPLIN_000693900"/>
</dbReference>
<evidence type="ECO:0000259" key="2">
    <source>
        <dbReference type="PROSITE" id="PS51857"/>
    </source>
</evidence>
<dbReference type="Proteomes" id="UP000050741">
    <property type="component" value="Unassembled WGS sequence"/>
</dbReference>